<evidence type="ECO:0000256" key="1">
    <source>
        <dbReference type="SAM" id="MobiDB-lite"/>
    </source>
</evidence>
<feature type="transmembrane region" description="Helical" evidence="2">
    <location>
        <begin position="282"/>
        <end position="300"/>
    </location>
</feature>
<feature type="compositionally biased region" description="Polar residues" evidence="1">
    <location>
        <begin position="394"/>
        <end position="428"/>
    </location>
</feature>
<name>A0A167FDJ4_9HYPO</name>
<keyword evidence="2" id="KW-0472">Membrane</keyword>
<feature type="transmembrane region" description="Helical" evidence="2">
    <location>
        <begin position="238"/>
        <end position="262"/>
    </location>
</feature>
<feature type="transmembrane region" description="Helical" evidence="2">
    <location>
        <begin position="152"/>
        <end position="174"/>
    </location>
</feature>
<evidence type="ECO:0000313" key="4">
    <source>
        <dbReference type="Proteomes" id="UP000076863"/>
    </source>
</evidence>
<feature type="compositionally biased region" description="Basic residues" evidence="1">
    <location>
        <begin position="362"/>
        <end position="372"/>
    </location>
</feature>
<reference evidence="3 4" key="1">
    <citation type="journal article" date="2016" name="Genome Biol. Evol.">
        <title>Divergent and convergent evolution of fungal pathogenicity.</title>
        <authorList>
            <person name="Shang Y."/>
            <person name="Xiao G."/>
            <person name="Zheng P."/>
            <person name="Cen K."/>
            <person name="Zhan S."/>
            <person name="Wang C."/>
        </authorList>
    </citation>
    <scope>NUCLEOTIDE SEQUENCE [LARGE SCALE GENOMIC DNA]</scope>
    <source>
        <strain evidence="3 4">RCEF 3172</strain>
    </source>
</reference>
<feature type="transmembrane region" description="Helical" evidence="2">
    <location>
        <begin position="58"/>
        <end position="83"/>
    </location>
</feature>
<dbReference type="OrthoDB" id="5368516at2759"/>
<organism evidence="3 4">
    <name type="scientific">Beauveria brongniartii RCEF 3172</name>
    <dbReference type="NCBI Taxonomy" id="1081107"/>
    <lineage>
        <taxon>Eukaryota</taxon>
        <taxon>Fungi</taxon>
        <taxon>Dikarya</taxon>
        <taxon>Ascomycota</taxon>
        <taxon>Pezizomycotina</taxon>
        <taxon>Sordariomycetes</taxon>
        <taxon>Hypocreomycetidae</taxon>
        <taxon>Hypocreales</taxon>
        <taxon>Cordycipitaceae</taxon>
        <taxon>Beauveria</taxon>
        <taxon>Beauveria brongniartii</taxon>
    </lineage>
</organism>
<dbReference type="Proteomes" id="UP000076863">
    <property type="component" value="Unassembled WGS sequence"/>
</dbReference>
<feature type="transmembrane region" description="Helical" evidence="2">
    <location>
        <begin position="320"/>
        <end position="339"/>
    </location>
</feature>
<feature type="transmembrane region" description="Helical" evidence="2">
    <location>
        <begin position="195"/>
        <end position="218"/>
    </location>
</feature>
<evidence type="ECO:0000313" key="3">
    <source>
        <dbReference type="EMBL" id="OAA45121.1"/>
    </source>
</evidence>
<keyword evidence="2" id="KW-0812">Transmembrane</keyword>
<dbReference type="EMBL" id="AZHA01000009">
    <property type="protein sequence ID" value="OAA45121.1"/>
    <property type="molecule type" value="Genomic_DNA"/>
</dbReference>
<proteinExistence type="predicted"/>
<feature type="transmembrane region" description="Helical" evidence="2">
    <location>
        <begin position="119"/>
        <end position="140"/>
    </location>
</feature>
<keyword evidence="4" id="KW-1185">Reference proteome</keyword>
<feature type="region of interest" description="Disordered" evidence="1">
    <location>
        <begin position="537"/>
        <end position="672"/>
    </location>
</feature>
<evidence type="ECO:0000256" key="2">
    <source>
        <dbReference type="SAM" id="Phobius"/>
    </source>
</evidence>
<sequence>MGARNLHVFDIRAAAEGIIGNGTFTTDWTGFQFQANSTNAVINELRFATSKTVRQSGIILASFNAVVGLVLAVGIFGDCYWSAKRADPKMKLRYKIINGGDAKDAKVLINLYRTSMYKIIGPMNIFPFTLAIGIIIQGIITAVEQSKGLQGLLILGCLPISQVMLPTIFIVPYIQFVYGMETTVRAFRRRAFDSFGKWTVSICAALVVVSLIATYAVTRVVQPPNFCFASLFWFVQRYRVLCFALFTTISGSLLLGSVITFIRLYQSSTGGVIERIAASRMVYYMCIGAITNSIVIPFFASLTLRNDMEVSQLRGNLSMAAMVATNLTALTNGGLYVFLRTCHRSNIGRKGYFEMDREKQQKQTRKRQVHKSHMAETYTNQMEQPVSLPPRVYQSDSPSGANRQSMVAESQIGLAQTSSATGSVNSAGSPYRSHARKASYSVFPQQQPPPPQQQQTPALNAKPLSILPAATYTPPTLARGESAEVNDEDLEAMEIDIIRRDITSLLPPMPGFVPSHQRDSSMGSSATVQIGLRLSNVNDMPRASGGGGLSYLQERMPTPRPTSSIYPQTIRSTAAAAAAPPRDPISPRSSVRVGSTVWVDPAKQLPPAPLQPSKKERKQKERESQMLLSPTVYSPDGPANSATMSSPSDKDPRMSPWERTGSVTEKRPSEWI</sequence>
<keyword evidence="2" id="KW-1133">Transmembrane helix</keyword>
<comment type="caution">
    <text evidence="3">The sequence shown here is derived from an EMBL/GenBank/DDBJ whole genome shotgun (WGS) entry which is preliminary data.</text>
</comment>
<gene>
    <name evidence="3" type="ORF">BBO_03699</name>
</gene>
<dbReference type="AlphaFoldDB" id="A0A167FDJ4"/>
<protein>
    <submittedName>
        <fullName evidence="3">Uncharacterized protein</fullName>
    </submittedName>
</protein>
<feature type="region of interest" description="Disordered" evidence="1">
    <location>
        <begin position="356"/>
        <end position="457"/>
    </location>
</feature>
<feature type="compositionally biased region" description="Low complexity" evidence="1">
    <location>
        <begin position="569"/>
        <end position="593"/>
    </location>
</feature>
<accession>A0A167FDJ4</accession>